<evidence type="ECO:0000313" key="3">
    <source>
        <dbReference type="Proteomes" id="UP000433366"/>
    </source>
</evidence>
<evidence type="ECO:0000313" key="2">
    <source>
        <dbReference type="EMBL" id="MVI57791.1"/>
    </source>
</evidence>
<feature type="compositionally biased region" description="Polar residues" evidence="1">
    <location>
        <begin position="209"/>
        <end position="219"/>
    </location>
</feature>
<feature type="compositionally biased region" description="Polar residues" evidence="1">
    <location>
        <begin position="263"/>
        <end position="278"/>
    </location>
</feature>
<sequence length="417" mass="46643">YAKQAERYVGDSSLNDDSDLTDNSTDASQLHTNGIENETVSNDENKQASIQNEDTNDTHVDESPYNYEEVSLNQVSTTKQLSDDEVTVSNVTSQHQSALQHNVEVNDKDELKNQSRLIADSEEDGATNKEEYSGSQIDDAEFYELNDTEVDEDTTSNIEDNTNRNASEMHVDAPKTQEHAVTESQVNNIDKTVDNEIELAPRHKKDDQTNLNVNSLKTNDVNDGHVVEDSSMNEIEKHNAEITENVQNEAAESEQNVEEKTIENVNPKKQTEKVSTLSKRPFNVVMTPSDKKRMMDRKKHSKVNVPELKPVQSKQAVSESKPASQAAPSSRSDSQESNTNAYKTNNMTSNNVENNQLIGHAETENDYQNAQQYSEQKPSADSTQTEIFEESQDDNQLENEQVDQSTSSSVSEVSDIT</sequence>
<dbReference type="EMBL" id="WPRH01001043">
    <property type="protein sequence ID" value="MVI57791.1"/>
    <property type="molecule type" value="Genomic_DNA"/>
</dbReference>
<feature type="region of interest" description="Disordered" evidence="1">
    <location>
        <begin position="247"/>
        <end position="417"/>
    </location>
</feature>
<name>A0A6B0BG14_STAAU</name>
<feature type="compositionally biased region" description="Low complexity" evidence="1">
    <location>
        <begin position="402"/>
        <end position="417"/>
    </location>
</feature>
<organism evidence="2 3">
    <name type="scientific">Staphylococcus aureus</name>
    <dbReference type="NCBI Taxonomy" id="1280"/>
    <lineage>
        <taxon>Bacteria</taxon>
        <taxon>Bacillati</taxon>
        <taxon>Bacillota</taxon>
        <taxon>Bacilli</taxon>
        <taxon>Bacillales</taxon>
        <taxon>Staphylococcaceae</taxon>
        <taxon>Staphylococcus</taxon>
    </lineage>
</organism>
<feature type="non-terminal residue" evidence="2">
    <location>
        <position position="417"/>
    </location>
</feature>
<dbReference type="AlphaFoldDB" id="A0A6B0BG14"/>
<feature type="compositionally biased region" description="Polar residues" evidence="1">
    <location>
        <begin position="27"/>
        <end position="53"/>
    </location>
</feature>
<dbReference type="Proteomes" id="UP000433366">
    <property type="component" value="Unassembled WGS sequence"/>
</dbReference>
<feature type="compositionally biased region" description="Polar residues" evidence="1">
    <location>
        <begin position="366"/>
        <end position="386"/>
    </location>
</feature>
<feature type="compositionally biased region" description="Basic and acidic residues" evidence="1">
    <location>
        <begin position="104"/>
        <end position="113"/>
    </location>
</feature>
<feature type="compositionally biased region" description="Polar residues" evidence="1">
    <location>
        <begin position="312"/>
        <end position="344"/>
    </location>
</feature>
<feature type="compositionally biased region" description="Acidic residues" evidence="1">
    <location>
        <begin position="387"/>
        <end position="401"/>
    </location>
</feature>
<feature type="non-terminal residue" evidence="2">
    <location>
        <position position="1"/>
    </location>
</feature>
<feature type="compositionally biased region" description="Low complexity" evidence="1">
    <location>
        <begin position="345"/>
        <end position="355"/>
    </location>
</feature>
<accession>A0A6B0BG14</accession>
<comment type="caution">
    <text evidence="2">The sequence shown here is derived from an EMBL/GenBank/DDBJ whole genome shotgun (WGS) entry which is preliminary data.</text>
</comment>
<feature type="compositionally biased region" description="Polar residues" evidence="1">
    <location>
        <begin position="71"/>
        <end position="80"/>
    </location>
</feature>
<feature type="compositionally biased region" description="Polar residues" evidence="1">
    <location>
        <begin position="87"/>
        <end position="100"/>
    </location>
</feature>
<gene>
    <name evidence="2" type="ORF">GO793_18380</name>
</gene>
<protein>
    <submittedName>
        <fullName evidence="2">DNA translocase FtsK</fullName>
    </submittedName>
</protein>
<feature type="region of interest" description="Disordered" evidence="1">
    <location>
        <begin position="200"/>
        <end position="225"/>
    </location>
</feature>
<feature type="region of interest" description="Disordered" evidence="1">
    <location>
        <begin position="1"/>
        <end position="141"/>
    </location>
</feature>
<evidence type="ECO:0000256" key="1">
    <source>
        <dbReference type="SAM" id="MobiDB-lite"/>
    </source>
</evidence>
<proteinExistence type="predicted"/>
<reference evidence="2 3" key="1">
    <citation type="submission" date="2019-11" db="EMBL/GenBank/DDBJ databases">
        <title>Implementation of targeted gown and glove precautions to prevent Staphylococcus aureus acquisition in community-based nursing homes.</title>
        <authorList>
            <person name="Stine O.C."/>
        </authorList>
    </citation>
    <scope>NUCLEOTIDE SEQUENCE [LARGE SCALE GENOMIC DNA]</scope>
    <source>
        <strain evidence="2 3">S_4031.LGMP.AI</strain>
    </source>
</reference>